<gene>
    <name evidence="1" type="ORF">GGQ92_003040</name>
</gene>
<keyword evidence="2" id="KW-1185">Reference proteome</keyword>
<dbReference type="Proteomes" id="UP000572212">
    <property type="component" value="Unassembled WGS sequence"/>
</dbReference>
<dbReference type="RefSeq" id="WP_184250832.1">
    <property type="nucleotide sequence ID" value="NZ_BAAACU010000011.1"/>
</dbReference>
<protein>
    <submittedName>
        <fullName evidence="1">Uncharacterized protein</fullName>
    </submittedName>
</protein>
<evidence type="ECO:0000313" key="1">
    <source>
        <dbReference type="EMBL" id="MBB6514217.1"/>
    </source>
</evidence>
<comment type="caution">
    <text evidence="1">The sequence shown here is derived from an EMBL/GenBank/DDBJ whole genome shotgun (WGS) entry which is preliminary data.</text>
</comment>
<dbReference type="EMBL" id="JACHON010000026">
    <property type="protein sequence ID" value="MBB6514217.1"/>
    <property type="molecule type" value="Genomic_DNA"/>
</dbReference>
<proteinExistence type="predicted"/>
<organism evidence="1 2">
    <name type="scientific">Gracilibacillus halotolerans</name>
    <dbReference type="NCBI Taxonomy" id="74386"/>
    <lineage>
        <taxon>Bacteria</taxon>
        <taxon>Bacillati</taxon>
        <taxon>Bacillota</taxon>
        <taxon>Bacilli</taxon>
        <taxon>Bacillales</taxon>
        <taxon>Bacillaceae</taxon>
        <taxon>Gracilibacillus</taxon>
    </lineage>
</organism>
<evidence type="ECO:0000313" key="2">
    <source>
        <dbReference type="Proteomes" id="UP000572212"/>
    </source>
</evidence>
<name>A0A841RQW1_9BACI</name>
<accession>A0A841RQW1</accession>
<sequence length="198" mass="23267">MKRMAFERPTEHYDQRLYQVDEQLCSLVKQRKEASNNNPGFPPLEDIAKWAEKYQLYEDQLRSIFDILRNEDDFRPQVEPIHFQKYLPVHKSVENDQCLYSVTFIRQYSNASVVNFNIDWDPDEEENSLYHRFWSLYLGEDYDCRQTGGGGTEGHISYHFIVSPPLPDDISGLELVFSETKAPFEKDSTSLQIVISIE</sequence>
<dbReference type="AlphaFoldDB" id="A0A841RQW1"/>
<reference evidence="1 2" key="1">
    <citation type="submission" date="2020-08" db="EMBL/GenBank/DDBJ databases">
        <title>Genomic Encyclopedia of Type Strains, Phase IV (KMG-IV): sequencing the most valuable type-strain genomes for metagenomic binning, comparative biology and taxonomic classification.</title>
        <authorList>
            <person name="Goeker M."/>
        </authorList>
    </citation>
    <scope>NUCLEOTIDE SEQUENCE [LARGE SCALE GENOMIC DNA]</scope>
    <source>
        <strain evidence="1 2">DSM 11805</strain>
    </source>
</reference>